<dbReference type="AlphaFoldDB" id="A0A1G6B4I7"/>
<evidence type="ECO:0000256" key="14">
    <source>
        <dbReference type="ARBA" id="ARBA00022984"/>
    </source>
</evidence>
<dbReference type="NCBIfam" id="TIGR00179">
    <property type="entry name" value="murB"/>
    <property type="match status" value="1"/>
</dbReference>
<dbReference type="GO" id="GO:0008360">
    <property type="term" value="P:regulation of cell shape"/>
    <property type="evidence" value="ECO:0007669"/>
    <property type="project" value="UniProtKB-KW"/>
</dbReference>
<evidence type="ECO:0000256" key="2">
    <source>
        <dbReference type="ARBA" id="ARBA00003921"/>
    </source>
</evidence>
<dbReference type="Proteomes" id="UP000199626">
    <property type="component" value="Unassembled WGS sequence"/>
</dbReference>
<feature type="domain" description="FAD-binding PCMH-type" evidence="21">
    <location>
        <begin position="18"/>
        <end position="180"/>
    </location>
</feature>
<keyword evidence="8 20" id="KW-0963">Cytoplasm</keyword>
<evidence type="ECO:0000256" key="13">
    <source>
        <dbReference type="ARBA" id="ARBA00022960"/>
    </source>
</evidence>
<dbReference type="Gene3D" id="3.30.43.10">
    <property type="entry name" value="Uridine Diphospho-n-acetylenolpyruvylglucosamine Reductase, domain 2"/>
    <property type="match status" value="1"/>
</dbReference>
<evidence type="ECO:0000256" key="20">
    <source>
        <dbReference type="HAMAP-Rule" id="MF_00037"/>
    </source>
</evidence>
<dbReference type="GO" id="GO:0071555">
    <property type="term" value="P:cell wall organization"/>
    <property type="evidence" value="ECO:0007669"/>
    <property type="project" value="UniProtKB-KW"/>
</dbReference>
<dbReference type="RefSeq" id="WP_092591692.1">
    <property type="nucleotide sequence ID" value="NZ_FMXN01000002.1"/>
</dbReference>
<dbReference type="GO" id="GO:0009252">
    <property type="term" value="P:peptidoglycan biosynthetic process"/>
    <property type="evidence" value="ECO:0007669"/>
    <property type="project" value="UniProtKB-UniRule"/>
</dbReference>
<dbReference type="Pfam" id="PF01565">
    <property type="entry name" value="FAD_binding_4"/>
    <property type="match status" value="1"/>
</dbReference>
<keyword evidence="13 20" id="KW-0133">Cell shape</keyword>
<evidence type="ECO:0000256" key="4">
    <source>
        <dbReference type="ARBA" id="ARBA00004752"/>
    </source>
</evidence>
<protein>
    <recommendedName>
        <fullName evidence="7 20">UDP-N-acetylenolpyruvoylglucosamine reductase</fullName>
        <ecNumber evidence="6 20">1.3.1.98</ecNumber>
    </recommendedName>
    <alternativeName>
        <fullName evidence="18 20">UDP-N-acetylmuramate dehydrogenase</fullName>
    </alternativeName>
</protein>
<evidence type="ECO:0000256" key="3">
    <source>
        <dbReference type="ARBA" id="ARBA00004496"/>
    </source>
</evidence>
<dbReference type="PANTHER" id="PTHR21071">
    <property type="entry name" value="UDP-N-ACETYLENOLPYRUVOYLGLUCOSAMINE REDUCTASE"/>
    <property type="match status" value="1"/>
</dbReference>
<comment type="pathway">
    <text evidence="4 20">Cell wall biogenesis; peptidoglycan biosynthesis.</text>
</comment>
<evidence type="ECO:0000256" key="18">
    <source>
        <dbReference type="ARBA" id="ARBA00031026"/>
    </source>
</evidence>
<dbReference type="EMBL" id="FMXN01000002">
    <property type="protein sequence ID" value="SDB15566.1"/>
    <property type="molecule type" value="Genomic_DNA"/>
</dbReference>
<dbReference type="InterPro" id="IPR036635">
    <property type="entry name" value="MurB_C_sf"/>
</dbReference>
<dbReference type="InterPro" id="IPR016167">
    <property type="entry name" value="FAD-bd_PCMH_sub1"/>
</dbReference>
<dbReference type="GO" id="GO:0071949">
    <property type="term" value="F:FAD binding"/>
    <property type="evidence" value="ECO:0007669"/>
    <property type="project" value="InterPro"/>
</dbReference>
<evidence type="ECO:0000256" key="16">
    <source>
        <dbReference type="ARBA" id="ARBA00023306"/>
    </source>
</evidence>
<keyword evidence="11 20" id="KW-0274">FAD</keyword>
<evidence type="ECO:0000256" key="8">
    <source>
        <dbReference type="ARBA" id="ARBA00022490"/>
    </source>
</evidence>
<dbReference type="EC" id="1.3.1.98" evidence="6 20"/>
<keyword evidence="14 20" id="KW-0573">Peptidoglycan synthesis</keyword>
<feature type="active site" evidence="20">
    <location>
        <position position="157"/>
    </location>
</feature>
<feature type="active site" description="Proton donor" evidence="20">
    <location>
        <position position="225"/>
    </location>
</feature>
<dbReference type="InterPro" id="IPR011601">
    <property type="entry name" value="MurB_C"/>
</dbReference>
<sequence length="333" mass="37161">MNKLSVFEDLSKFHTFRLPSKARSILTIRERKDVESLPRNAYVLGEGSNTLFLTDISFPIALMRMQGITITEAADHWLVDVAAGENWHQLVINLTAQGIYGLENLALIPGTVGAAPVQNIGAYGVEVAQFIREIETWDRERSTYQVFPAAECQFGYRDSVFKQNPMRWVILSVRFEFPKAWNPVLTYGELAALGGDVSAATVMNAVISIRQNKLPDPAVIPNAGSFFKNPEISQAQWQQVQQDYPQMPHYHLPSGKVKLAAGWMIDQLQLKGHRIGGAAVHDRQALVLVNSHNAVGDDVVCLARYIQQQVHKMYGVELEAEVRLLAQKGLVIL</sequence>
<name>A0A1G6B4I7_9GAMM</name>
<evidence type="ECO:0000256" key="12">
    <source>
        <dbReference type="ARBA" id="ARBA00022857"/>
    </source>
</evidence>
<evidence type="ECO:0000256" key="6">
    <source>
        <dbReference type="ARBA" id="ARBA00012518"/>
    </source>
</evidence>
<dbReference type="InterPro" id="IPR016169">
    <property type="entry name" value="FAD-bd_PCMH_sub2"/>
</dbReference>
<dbReference type="NCBIfam" id="NF000755">
    <property type="entry name" value="PRK00046.1"/>
    <property type="match status" value="1"/>
</dbReference>
<comment type="subcellular location">
    <subcellularLocation>
        <location evidence="3 20">Cytoplasm</location>
    </subcellularLocation>
</comment>
<evidence type="ECO:0000256" key="1">
    <source>
        <dbReference type="ARBA" id="ARBA00001974"/>
    </source>
</evidence>
<dbReference type="GO" id="GO:0008762">
    <property type="term" value="F:UDP-N-acetylmuramate dehydrogenase activity"/>
    <property type="evidence" value="ECO:0007669"/>
    <property type="project" value="UniProtKB-UniRule"/>
</dbReference>
<keyword evidence="16 20" id="KW-0131">Cell cycle</keyword>
<dbReference type="STRING" id="1159017.SAMN02927930_00652"/>
<dbReference type="OrthoDB" id="9804753at2"/>
<evidence type="ECO:0000313" key="22">
    <source>
        <dbReference type="EMBL" id="SDB15566.1"/>
    </source>
</evidence>
<comment type="catalytic activity">
    <reaction evidence="19 20">
        <text>UDP-N-acetyl-alpha-D-muramate + NADP(+) = UDP-N-acetyl-3-O-(1-carboxyvinyl)-alpha-D-glucosamine + NADPH + H(+)</text>
        <dbReference type="Rhea" id="RHEA:12248"/>
        <dbReference type="ChEBI" id="CHEBI:15378"/>
        <dbReference type="ChEBI" id="CHEBI:57783"/>
        <dbReference type="ChEBI" id="CHEBI:58349"/>
        <dbReference type="ChEBI" id="CHEBI:68483"/>
        <dbReference type="ChEBI" id="CHEBI:70757"/>
        <dbReference type="EC" id="1.3.1.98"/>
    </reaction>
</comment>
<dbReference type="UniPathway" id="UPA00219"/>
<dbReference type="PANTHER" id="PTHR21071:SF4">
    <property type="entry name" value="UDP-N-ACETYLENOLPYRUVOYLGLUCOSAMINE REDUCTASE"/>
    <property type="match status" value="1"/>
</dbReference>
<keyword evidence="10 20" id="KW-0285">Flavoprotein</keyword>
<accession>A0A1G6B4I7</accession>
<keyword evidence="23" id="KW-1185">Reference proteome</keyword>
<feature type="active site" evidence="20">
    <location>
        <position position="321"/>
    </location>
</feature>
<evidence type="ECO:0000256" key="19">
    <source>
        <dbReference type="ARBA" id="ARBA00048914"/>
    </source>
</evidence>
<reference evidence="23" key="1">
    <citation type="submission" date="2016-10" db="EMBL/GenBank/DDBJ databases">
        <authorList>
            <person name="Varghese N."/>
            <person name="Submissions S."/>
        </authorList>
    </citation>
    <scope>NUCLEOTIDE SEQUENCE [LARGE SCALE GENOMIC DNA]</scope>
    <source>
        <strain evidence="23">CGMCC 1.10824</strain>
    </source>
</reference>
<dbReference type="HAMAP" id="MF_00037">
    <property type="entry name" value="MurB"/>
    <property type="match status" value="1"/>
</dbReference>
<dbReference type="SUPFAM" id="SSF56194">
    <property type="entry name" value="Uridine diphospho-N-Acetylenolpyruvylglucosamine reductase, MurB, C-terminal domain"/>
    <property type="match status" value="1"/>
</dbReference>
<dbReference type="InterPro" id="IPR003170">
    <property type="entry name" value="MurB"/>
</dbReference>
<dbReference type="GO" id="GO:0005829">
    <property type="term" value="C:cytosol"/>
    <property type="evidence" value="ECO:0007669"/>
    <property type="project" value="TreeGrafter"/>
</dbReference>
<evidence type="ECO:0000259" key="21">
    <source>
        <dbReference type="PROSITE" id="PS51387"/>
    </source>
</evidence>
<keyword evidence="9 20" id="KW-0132">Cell division</keyword>
<keyword evidence="15 20" id="KW-0560">Oxidoreductase</keyword>
<keyword evidence="17 20" id="KW-0961">Cell wall biogenesis/degradation</keyword>
<comment type="similarity">
    <text evidence="5 20">Belongs to the MurB family.</text>
</comment>
<dbReference type="InterPro" id="IPR036318">
    <property type="entry name" value="FAD-bd_PCMH-like_sf"/>
</dbReference>
<evidence type="ECO:0000256" key="9">
    <source>
        <dbReference type="ARBA" id="ARBA00022618"/>
    </source>
</evidence>
<dbReference type="PROSITE" id="PS51387">
    <property type="entry name" value="FAD_PCMH"/>
    <property type="match status" value="1"/>
</dbReference>
<evidence type="ECO:0000256" key="17">
    <source>
        <dbReference type="ARBA" id="ARBA00023316"/>
    </source>
</evidence>
<proteinExistence type="inferred from homology"/>
<dbReference type="InterPro" id="IPR016166">
    <property type="entry name" value="FAD-bd_PCMH"/>
</dbReference>
<evidence type="ECO:0000256" key="10">
    <source>
        <dbReference type="ARBA" id="ARBA00022630"/>
    </source>
</evidence>
<evidence type="ECO:0000256" key="7">
    <source>
        <dbReference type="ARBA" id="ARBA00015188"/>
    </source>
</evidence>
<organism evidence="22 23">
    <name type="scientific">Pseudidiomarina indica</name>
    <dbReference type="NCBI Taxonomy" id="1159017"/>
    <lineage>
        <taxon>Bacteria</taxon>
        <taxon>Pseudomonadati</taxon>
        <taxon>Pseudomonadota</taxon>
        <taxon>Gammaproteobacteria</taxon>
        <taxon>Alteromonadales</taxon>
        <taxon>Idiomarinaceae</taxon>
        <taxon>Pseudidiomarina</taxon>
    </lineage>
</organism>
<dbReference type="Gene3D" id="3.90.78.10">
    <property type="entry name" value="UDP-N-acetylenolpyruvoylglucosamine reductase, C-terminal domain"/>
    <property type="match status" value="1"/>
</dbReference>
<dbReference type="GO" id="GO:0051301">
    <property type="term" value="P:cell division"/>
    <property type="evidence" value="ECO:0007669"/>
    <property type="project" value="UniProtKB-KW"/>
</dbReference>
<evidence type="ECO:0000256" key="15">
    <source>
        <dbReference type="ARBA" id="ARBA00023002"/>
    </source>
</evidence>
<evidence type="ECO:0000313" key="23">
    <source>
        <dbReference type="Proteomes" id="UP000199626"/>
    </source>
</evidence>
<dbReference type="Gene3D" id="3.30.465.10">
    <property type="match status" value="1"/>
</dbReference>
<dbReference type="Pfam" id="PF02873">
    <property type="entry name" value="MurB_C"/>
    <property type="match status" value="1"/>
</dbReference>
<keyword evidence="12 20" id="KW-0521">NADP</keyword>
<evidence type="ECO:0000256" key="11">
    <source>
        <dbReference type="ARBA" id="ARBA00022827"/>
    </source>
</evidence>
<comment type="function">
    <text evidence="2 20">Cell wall formation.</text>
</comment>
<dbReference type="SUPFAM" id="SSF56176">
    <property type="entry name" value="FAD-binding/transporter-associated domain-like"/>
    <property type="match status" value="1"/>
</dbReference>
<gene>
    <name evidence="20" type="primary">murB</name>
    <name evidence="22" type="ORF">SAMN02927930_00652</name>
</gene>
<dbReference type="InterPro" id="IPR006094">
    <property type="entry name" value="Oxid_FAD_bind_N"/>
</dbReference>
<comment type="cofactor">
    <cofactor evidence="1 20">
        <name>FAD</name>
        <dbReference type="ChEBI" id="CHEBI:57692"/>
    </cofactor>
</comment>
<evidence type="ECO:0000256" key="5">
    <source>
        <dbReference type="ARBA" id="ARBA00010485"/>
    </source>
</evidence>